<evidence type="ECO:0000259" key="9">
    <source>
        <dbReference type="PROSITE" id="PS50235"/>
    </source>
</evidence>
<evidence type="ECO:0000256" key="4">
    <source>
        <dbReference type="ARBA" id="ARBA00022670"/>
    </source>
</evidence>
<accession>A0ABY8UAE6</accession>
<evidence type="ECO:0000256" key="6">
    <source>
        <dbReference type="ARBA" id="ARBA00022801"/>
    </source>
</evidence>
<keyword evidence="4" id="KW-0645">Protease</keyword>
<dbReference type="PANTHER" id="PTHR21646:SF24">
    <property type="entry name" value="UBIQUITIN CARBOXYL-TERMINAL HYDROLASE"/>
    <property type="match status" value="1"/>
</dbReference>
<dbReference type="PROSITE" id="PS50235">
    <property type="entry name" value="USP_3"/>
    <property type="match status" value="1"/>
</dbReference>
<sequence>MAKNKGKSYLGKAKQLATGRSKVKAGKNAKETHVQEDDVISSQNVSSADPRDEQHITATSTAVVGLSNLGNTCFFNSSVQLLLSCAPLQQMLLQHEHHIAKGPLGYALQQAAMFANGRNPGHKNSPTYNPQSLLSAVCCHAPVFRGKQQHDSHELMRMLLDGLQTQEIRYRDFGCGHVSVSYEPFLDLSLPIPLAEAGSGSLTRKGSLLSRLAGRSGGGAKAAKAAAGKQPASAVGEECEGNSSTTAAGTADQEQQDGPAAAAAAASGKKLTHKEKRKLQQEQQRAAKEQKRLARLAAKQQQQQLQQQGEEEADSADTSPAELQQQQQQQQQAVDDAAGGSIDQQQQQQQLQQQRSRTPPVALSPGAGRVTGDSDGDSTTSAWTDLGAAAASPPTHAVGCFGGSAYLRDSLVSPRPSAAAAAAAAAAATPGPPGGAGTPGKPLHRRFSSLAAAAAPWAAAAAAATAV</sequence>
<dbReference type="Pfam" id="PF00443">
    <property type="entry name" value="UCH"/>
    <property type="match status" value="1"/>
</dbReference>
<dbReference type="InterPro" id="IPR018200">
    <property type="entry name" value="USP_CS"/>
</dbReference>
<evidence type="ECO:0000256" key="8">
    <source>
        <dbReference type="SAM" id="MobiDB-lite"/>
    </source>
</evidence>
<organism evidence="10 11">
    <name type="scientific">Tetradesmus obliquus</name>
    <name type="common">Green alga</name>
    <name type="synonym">Acutodesmus obliquus</name>
    <dbReference type="NCBI Taxonomy" id="3088"/>
    <lineage>
        <taxon>Eukaryota</taxon>
        <taxon>Viridiplantae</taxon>
        <taxon>Chlorophyta</taxon>
        <taxon>core chlorophytes</taxon>
        <taxon>Chlorophyceae</taxon>
        <taxon>CS clade</taxon>
        <taxon>Sphaeropleales</taxon>
        <taxon>Scenedesmaceae</taxon>
        <taxon>Tetradesmus</taxon>
    </lineage>
</organism>
<feature type="compositionally biased region" description="Low complexity" evidence="8">
    <location>
        <begin position="295"/>
        <end position="308"/>
    </location>
</feature>
<evidence type="ECO:0000256" key="5">
    <source>
        <dbReference type="ARBA" id="ARBA00022786"/>
    </source>
</evidence>
<evidence type="ECO:0000256" key="2">
    <source>
        <dbReference type="ARBA" id="ARBA00009085"/>
    </source>
</evidence>
<dbReference type="EMBL" id="CP126216">
    <property type="protein sequence ID" value="WIA18079.1"/>
    <property type="molecule type" value="Genomic_DNA"/>
</dbReference>
<keyword evidence="6" id="KW-0378">Hydrolase</keyword>
<evidence type="ECO:0000256" key="1">
    <source>
        <dbReference type="ARBA" id="ARBA00000707"/>
    </source>
</evidence>
<dbReference type="PROSITE" id="PS00972">
    <property type="entry name" value="USP_1"/>
    <property type="match status" value="1"/>
</dbReference>
<name>A0ABY8UAE6_TETOB</name>
<keyword evidence="11" id="KW-1185">Reference proteome</keyword>
<evidence type="ECO:0000256" key="7">
    <source>
        <dbReference type="ARBA" id="ARBA00022807"/>
    </source>
</evidence>
<comment type="catalytic activity">
    <reaction evidence="1">
        <text>Thiol-dependent hydrolysis of ester, thioester, amide, peptide and isopeptide bonds formed by the C-terminal Gly of ubiquitin (a 76-residue protein attached to proteins as an intracellular targeting signal).</text>
        <dbReference type="EC" id="3.4.19.12"/>
    </reaction>
</comment>
<keyword evidence="5" id="KW-0833">Ubl conjugation pathway</keyword>
<dbReference type="EC" id="3.4.19.12" evidence="3"/>
<evidence type="ECO:0000313" key="11">
    <source>
        <dbReference type="Proteomes" id="UP001244341"/>
    </source>
</evidence>
<protein>
    <recommendedName>
        <fullName evidence="3">ubiquitinyl hydrolase 1</fullName>
        <ecNumber evidence="3">3.4.19.12</ecNumber>
    </recommendedName>
</protein>
<dbReference type="PANTHER" id="PTHR21646">
    <property type="entry name" value="UBIQUITIN CARBOXYL-TERMINAL HYDROLASE"/>
    <property type="match status" value="1"/>
</dbReference>
<feature type="region of interest" description="Disordered" evidence="8">
    <location>
        <begin position="1"/>
        <end position="52"/>
    </location>
</feature>
<gene>
    <name evidence="10" type="ORF">OEZ85_009560</name>
</gene>
<dbReference type="InterPro" id="IPR038765">
    <property type="entry name" value="Papain-like_cys_pep_sf"/>
</dbReference>
<evidence type="ECO:0000313" key="10">
    <source>
        <dbReference type="EMBL" id="WIA18079.1"/>
    </source>
</evidence>
<reference evidence="10 11" key="1">
    <citation type="submission" date="2023-05" db="EMBL/GenBank/DDBJ databases">
        <title>A 100% complete, gapless, phased diploid assembly of the Scenedesmus obliquus UTEX 3031 genome.</title>
        <authorList>
            <person name="Biondi T.C."/>
            <person name="Hanschen E.R."/>
            <person name="Kwon T."/>
            <person name="Eng W."/>
            <person name="Kruse C.P.S."/>
            <person name="Koehler S.I."/>
            <person name="Kunde Y."/>
            <person name="Gleasner C.D."/>
            <person name="You Mak K.T."/>
            <person name="Polle J."/>
            <person name="Hovde B.T."/>
            <person name="Starkenburg S.R."/>
        </authorList>
    </citation>
    <scope>NUCLEOTIDE SEQUENCE [LARGE SCALE GENOMIC DNA]</scope>
    <source>
        <strain evidence="10 11">DOE0152z</strain>
    </source>
</reference>
<dbReference type="InterPro" id="IPR001394">
    <property type="entry name" value="Peptidase_C19_UCH"/>
</dbReference>
<feature type="compositionally biased region" description="Low complexity" evidence="8">
    <location>
        <begin position="344"/>
        <end position="354"/>
    </location>
</feature>
<evidence type="ECO:0000256" key="3">
    <source>
        <dbReference type="ARBA" id="ARBA00012759"/>
    </source>
</evidence>
<dbReference type="InterPro" id="IPR028889">
    <property type="entry name" value="USP"/>
</dbReference>
<feature type="region of interest" description="Disordered" evidence="8">
    <location>
        <begin position="223"/>
        <end position="382"/>
    </location>
</feature>
<feature type="domain" description="USP" evidence="9">
    <location>
        <begin position="64"/>
        <end position="467"/>
    </location>
</feature>
<dbReference type="Gene3D" id="3.90.70.10">
    <property type="entry name" value="Cysteine proteinases"/>
    <property type="match status" value="1"/>
</dbReference>
<dbReference type="InterPro" id="IPR050185">
    <property type="entry name" value="Ub_carboxyl-term_hydrolase"/>
</dbReference>
<proteinExistence type="inferred from homology"/>
<keyword evidence="7" id="KW-0788">Thiol protease</keyword>
<dbReference type="Proteomes" id="UP001244341">
    <property type="component" value="Chromosome 9b"/>
</dbReference>
<comment type="similarity">
    <text evidence="2">Belongs to the peptidase C19 family.</text>
</comment>
<dbReference type="SUPFAM" id="SSF54001">
    <property type="entry name" value="Cysteine proteinases"/>
    <property type="match status" value="1"/>
</dbReference>